<proteinExistence type="predicted"/>
<dbReference type="EMBL" id="AZAC01000008">
    <property type="protein sequence ID" value="KIX14752.1"/>
    <property type="molecule type" value="Genomic_DNA"/>
</dbReference>
<name>A0A0D2GIW7_9BACT</name>
<dbReference type="Proteomes" id="UP000032233">
    <property type="component" value="Unassembled WGS sequence"/>
</dbReference>
<dbReference type="RefSeq" id="WP_044347403.1">
    <property type="nucleotide sequence ID" value="NZ_AZAC01000008.1"/>
</dbReference>
<comment type="caution">
    <text evidence="2">The sequence shown here is derived from an EMBL/GenBank/DDBJ whole genome shotgun (WGS) entry which is preliminary data.</text>
</comment>
<feature type="region of interest" description="Disordered" evidence="1">
    <location>
        <begin position="130"/>
        <end position="150"/>
    </location>
</feature>
<sequence>MSGGLSFSNITGGNLFQNLSTLRQTQENQEENAPKNPVERLNMHAPGKKGEDKVTISEEGKNISLTAADKSEASDPGKSATETIKKRIEALKQEIEEIKNGDLPEEEKQKLIQQKTAELVQLVNELAKNDRRPPGWLAGTECQGFGGSIS</sequence>
<feature type="compositionally biased region" description="Polar residues" evidence="1">
    <location>
        <begin position="18"/>
        <end position="27"/>
    </location>
</feature>
<organism evidence="2 3">
    <name type="scientific">Dethiosulfatarculus sandiegensis</name>
    <dbReference type="NCBI Taxonomy" id="1429043"/>
    <lineage>
        <taxon>Bacteria</taxon>
        <taxon>Pseudomonadati</taxon>
        <taxon>Thermodesulfobacteriota</taxon>
        <taxon>Desulfarculia</taxon>
        <taxon>Desulfarculales</taxon>
        <taxon>Desulfarculaceae</taxon>
        <taxon>Dethiosulfatarculus</taxon>
    </lineage>
</organism>
<protein>
    <submittedName>
        <fullName evidence="2">Uncharacterized protein</fullName>
    </submittedName>
</protein>
<feature type="region of interest" description="Disordered" evidence="1">
    <location>
        <begin position="18"/>
        <end position="82"/>
    </location>
</feature>
<reference evidence="2 3" key="1">
    <citation type="submission" date="2013-11" db="EMBL/GenBank/DDBJ databases">
        <title>Metagenomic analysis of a methanogenic consortium involved in long chain n-alkane degradation.</title>
        <authorList>
            <person name="Davidova I.A."/>
            <person name="Callaghan A.V."/>
            <person name="Wawrik B."/>
            <person name="Pruitt S."/>
            <person name="Marks C."/>
            <person name="Duncan K.E."/>
            <person name="Suflita J.M."/>
        </authorList>
    </citation>
    <scope>NUCLEOTIDE SEQUENCE [LARGE SCALE GENOMIC DNA]</scope>
    <source>
        <strain evidence="2 3">SPR</strain>
    </source>
</reference>
<feature type="compositionally biased region" description="Basic and acidic residues" evidence="1">
    <location>
        <begin position="37"/>
        <end position="61"/>
    </location>
</feature>
<evidence type="ECO:0000313" key="3">
    <source>
        <dbReference type="Proteomes" id="UP000032233"/>
    </source>
</evidence>
<dbReference type="InParanoid" id="A0A0D2GIW7"/>
<evidence type="ECO:0000313" key="2">
    <source>
        <dbReference type="EMBL" id="KIX14752.1"/>
    </source>
</evidence>
<dbReference type="AlphaFoldDB" id="A0A0D2GIW7"/>
<gene>
    <name evidence="2" type="ORF">X474_06315</name>
</gene>
<keyword evidence="3" id="KW-1185">Reference proteome</keyword>
<accession>A0A0D2GIW7</accession>
<evidence type="ECO:0000256" key="1">
    <source>
        <dbReference type="SAM" id="MobiDB-lite"/>
    </source>
</evidence>